<dbReference type="AlphaFoldDB" id="A0A917JIP2"/>
<dbReference type="Proteomes" id="UP000622610">
    <property type="component" value="Unassembled WGS sequence"/>
</dbReference>
<dbReference type="SUPFAM" id="SSF51569">
    <property type="entry name" value="Aldolase"/>
    <property type="match status" value="1"/>
</dbReference>
<dbReference type="PANTHER" id="PTHR12128">
    <property type="entry name" value="DIHYDRODIPICOLINATE SYNTHASE"/>
    <property type="match status" value="1"/>
</dbReference>
<name>A0A917JIP2_9ENTE</name>
<comment type="caution">
    <text evidence="12">Was originally thought to be a dihydrodipicolinate synthase (DHDPS), catalyzing the condensation of (S)-aspartate-beta-semialdehyde [(S)-ASA] and pyruvate to dihydrodipicolinate (DHDP). However, it was shown in E.coli that the product of the enzymatic reaction is not dihydrodipicolinate but in fact (4S)-4-hydroxy-2,3,4,5-tetrahydro-(2S)-dipicolinic acid (HTPA), and that the consecutive dehydration reaction leading to DHDP is not spontaneous but catalyzed by DapB.</text>
</comment>
<evidence type="ECO:0000256" key="12">
    <source>
        <dbReference type="HAMAP-Rule" id="MF_00418"/>
    </source>
</evidence>
<evidence type="ECO:0000256" key="7">
    <source>
        <dbReference type="ARBA" id="ARBA00022915"/>
    </source>
</evidence>
<accession>A0A917JIP2</accession>
<feature type="site" description="Part of a proton relay during catalysis" evidence="12">
    <location>
        <position position="46"/>
    </location>
</feature>
<comment type="pathway">
    <text evidence="2 12">Amino-acid biosynthesis; L-lysine biosynthesis via DAP pathway; (S)-tetrahydrodipicolinate from L-aspartate: step 3/4.</text>
</comment>
<evidence type="ECO:0000256" key="3">
    <source>
        <dbReference type="ARBA" id="ARBA00007592"/>
    </source>
</evidence>
<dbReference type="InterPro" id="IPR002220">
    <property type="entry name" value="DapA-like"/>
</dbReference>
<dbReference type="HAMAP" id="MF_00418">
    <property type="entry name" value="DapA"/>
    <property type="match status" value="1"/>
</dbReference>
<evidence type="ECO:0000256" key="8">
    <source>
        <dbReference type="ARBA" id="ARBA00023154"/>
    </source>
</evidence>
<proteinExistence type="inferred from homology"/>
<evidence type="ECO:0000256" key="5">
    <source>
        <dbReference type="ARBA" id="ARBA00022490"/>
    </source>
</evidence>
<evidence type="ECO:0000256" key="1">
    <source>
        <dbReference type="ARBA" id="ARBA00003294"/>
    </source>
</evidence>
<dbReference type="PANTHER" id="PTHR12128:SF66">
    <property type="entry name" value="4-HYDROXY-2-OXOGLUTARATE ALDOLASE, MITOCHONDRIAL"/>
    <property type="match status" value="1"/>
</dbReference>
<organism evidence="16 17">
    <name type="scientific">Enterococcus alcedinis</name>
    <dbReference type="NCBI Taxonomy" id="1274384"/>
    <lineage>
        <taxon>Bacteria</taxon>
        <taxon>Bacillati</taxon>
        <taxon>Bacillota</taxon>
        <taxon>Bacilli</taxon>
        <taxon>Lactobacillales</taxon>
        <taxon>Enterococcaceae</taxon>
        <taxon>Enterococcus</taxon>
    </lineage>
</organism>
<feature type="active site" description="Schiff-base intermediate with substrate" evidence="12 14">
    <location>
        <position position="163"/>
    </location>
</feature>
<evidence type="ECO:0000256" key="4">
    <source>
        <dbReference type="ARBA" id="ARBA00012086"/>
    </source>
</evidence>
<dbReference type="InterPro" id="IPR013785">
    <property type="entry name" value="Aldolase_TIM"/>
</dbReference>
<keyword evidence="10 12" id="KW-0704">Schiff base</keyword>
<dbReference type="GO" id="GO:0019877">
    <property type="term" value="P:diaminopimelate biosynthetic process"/>
    <property type="evidence" value="ECO:0007669"/>
    <property type="project" value="UniProtKB-UniRule"/>
</dbReference>
<evidence type="ECO:0000256" key="2">
    <source>
        <dbReference type="ARBA" id="ARBA00005120"/>
    </source>
</evidence>
<comment type="subunit">
    <text evidence="12">Homotetramer; dimer of dimers.</text>
</comment>
<keyword evidence="5 12" id="KW-0963">Cytoplasm</keyword>
<feature type="binding site" evidence="12 15">
    <location>
        <position position="205"/>
    </location>
    <ligand>
        <name>pyruvate</name>
        <dbReference type="ChEBI" id="CHEBI:15361"/>
    </ligand>
</feature>
<dbReference type="RefSeq" id="WP_188368211.1">
    <property type="nucleotide sequence ID" value="NZ_BMDT01000010.1"/>
</dbReference>
<evidence type="ECO:0000256" key="9">
    <source>
        <dbReference type="ARBA" id="ARBA00023239"/>
    </source>
</evidence>
<dbReference type="CDD" id="cd00950">
    <property type="entry name" value="DHDPS"/>
    <property type="match status" value="1"/>
</dbReference>
<evidence type="ECO:0000256" key="10">
    <source>
        <dbReference type="ARBA" id="ARBA00023270"/>
    </source>
</evidence>
<evidence type="ECO:0000256" key="14">
    <source>
        <dbReference type="PIRSR" id="PIRSR001365-1"/>
    </source>
</evidence>
<feature type="active site" description="Proton donor/acceptor" evidence="12 14">
    <location>
        <position position="135"/>
    </location>
</feature>
<evidence type="ECO:0000256" key="6">
    <source>
        <dbReference type="ARBA" id="ARBA00022605"/>
    </source>
</evidence>
<comment type="catalytic activity">
    <reaction evidence="11 12">
        <text>L-aspartate 4-semialdehyde + pyruvate = (2S,4S)-4-hydroxy-2,3,4,5-tetrahydrodipicolinate + H2O + H(+)</text>
        <dbReference type="Rhea" id="RHEA:34171"/>
        <dbReference type="ChEBI" id="CHEBI:15361"/>
        <dbReference type="ChEBI" id="CHEBI:15377"/>
        <dbReference type="ChEBI" id="CHEBI:15378"/>
        <dbReference type="ChEBI" id="CHEBI:67139"/>
        <dbReference type="ChEBI" id="CHEBI:537519"/>
        <dbReference type="EC" id="4.3.3.7"/>
    </reaction>
</comment>
<keyword evidence="7 12" id="KW-0220">Diaminopimelate biosynthesis</keyword>
<evidence type="ECO:0000256" key="15">
    <source>
        <dbReference type="PIRSR" id="PIRSR001365-2"/>
    </source>
</evidence>
<keyword evidence="9 12" id="KW-0456">Lyase</keyword>
<dbReference type="SMART" id="SM01130">
    <property type="entry name" value="DHDPS"/>
    <property type="match status" value="1"/>
</dbReference>
<keyword evidence="17" id="KW-1185">Reference proteome</keyword>
<feature type="binding site" evidence="12 15">
    <location>
        <position position="47"/>
    </location>
    <ligand>
        <name>pyruvate</name>
        <dbReference type="ChEBI" id="CHEBI:15361"/>
    </ligand>
</feature>
<dbReference type="EC" id="4.3.3.7" evidence="4 12"/>
<reference evidence="16" key="2">
    <citation type="submission" date="2020-09" db="EMBL/GenBank/DDBJ databases">
        <authorList>
            <person name="Sun Q."/>
            <person name="Sedlacek I."/>
        </authorList>
    </citation>
    <scope>NUCLEOTIDE SEQUENCE</scope>
    <source>
        <strain evidence="16">CCM 8433</strain>
    </source>
</reference>
<dbReference type="NCBIfam" id="TIGR00674">
    <property type="entry name" value="dapA"/>
    <property type="match status" value="1"/>
</dbReference>
<dbReference type="InterPro" id="IPR005263">
    <property type="entry name" value="DapA"/>
</dbReference>
<dbReference type="GO" id="GO:0008840">
    <property type="term" value="F:4-hydroxy-tetrahydrodipicolinate synthase activity"/>
    <property type="evidence" value="ECO:0007669"/>
    <property type="project" value="UniProtKB-UniRule"/>
</dbReference>
<dbReference type="PIRSF" id="PIRSF001365">
    <property type="entry name" value="DHDPS"/>
    <property type="match status" value="1"/>
</dbReference>
<keyword evidence="8 12" id="KW-0457">Lysine biosynthesis</keyword>
<evidence type="ECO:0000313" key="16">
    <source>
        <dbReference type="EMBL" id="GGI66386.1"/>
    </source>
</evidence>
<evidence type="ECO:0000313" key="17">
    <source>
        <dbReference type="Proteomes" id="UP000622610"/>
    </source>
</evidence>
<comment type="subcellular location">
    <subcellularLocation>
        <location evidence="12">Cytoplasm</location>
    </subcellularLocation>
</comment>
<dbReference type="PRINTS" id="PR00146">
    <property type="entry name" value="DHPICSNTHASE"/>
</dbReference>
<dbReference type="GO" id="GO:0005829">
    <property type="term" value="C:cytosol"/>
    <property type="evidence" value="ECO:0007669"/>
    <property type="project" value="TreeGrafter"/>
</dbReference>
<gene>
    <name evidence="16" type="primary">dapA3</name>
    <name evidence="12" type="synonym">dapA</name>
    <name evidence="16" type="ORF">GCM10011482_20400</name>
</gene>
<dbReference type="EMBL" id="BMDT01000010">
    <property type="protein sequence ID" value="GGI66386.1"/>
    <property type="molecule type" value="Genomic_DNA"/>
</dbReference>
<reference evidence="16" key="1">
    <citation type="journal article" date="2014" name="Int. J. Syst. Evol. Microbiol.">
        <title>Complete genome sequence of Corynebacterium casei LMG S-19264T (=DSM 44701T), isolated from a smear-ripened cheese.</title>
        <authorList>
            <consortium name="US DOE Joint Genome Institute (JGI-PGF)"/>
            <person name="Walter F."/>
            <person name="Albersmeier A."/>
            <person name="Kalinowski J."/>
            <person name="Ruckert C."/>
        </authorList>
    </citation>
    <scope>NUCLEOTIDE SEQUENCE</scope>
    <source>
        <strain evidence="16">CCM 8433</strain>
    </source>
</reference>
<dbReference type="GO" id="GO:0009089">
    <property type="term" value="P:lysine biosynthetic process via diaminopimelate"/>
    <property type="evidence" value="ECO:0007669"/>
    <property type="project" value="UniProtKB-UniRule"/>
</dbReference>
<protein>
    <recommendedName>
        <fullName evidence="4 12">4-hydroxy-tetrahydrodipicolinate synthase</fullName>
        <shortName evidence="12">HTPA synthase</shortName>
        <ecNumber evidence="4 12">4.3.3.7</ecNumber>
    </recommendedName>
</protein>
<evidence type="ECO:0000256" key="11">
    <source>
        <dbReference type="ARBA" id="ARBA00047836"/>
    </source>
</evidence>
<keyword evidence="6 12" id="KW-0028">Amino-acid biosynthesis</keyword>
<comment type="function">
    <text evidence="1 12">Catalyzes the condensation of (S)-aspartate-beta-semialdehyde [(S)-ASA] and pyruvate to 4-hydroxy-tetrahydrodipicolinate (HTPA).</text>
</comment>
<sequence length="293" mass="31484">MTIFKGSGVALITPMNADGSVNYDELKALTQWHIDEGTDAIIACGTTGETSTLVDEEHLKVIETVVKQVDGRIPVIAGTGSNDTKHGIYLAVEAEKRGADALLIVTPYYNKATKTSLVKHYEAICSQVELPVILYSVASRTGLNLTPDLVKELIKIPNIKGIKEASGDISQIVAIACLVNDDFALYSGNDDQVLPILSVGGSGVISTIGNIAPKDTSKMVHHYLDGEFEAAKKIQLAQYPLIEAIFSEVNPVPVKKAVGLLKGIETHYRLPLGDPEEATIALLKEKMTNYGLL</sequence>
<comment type="caution">
    <text evidence="16">The sequence shown here is derived from an EMBL/GenBank/DDBJ whole genome shotgun (WGS) entry which is preliminary data.</text>
</comment>
<evidence type="ECO:0000256" key="13">
    <source>
        <dbReference type="PIRNR" id="PIRNR001365"/>
    </source>
</evidence>
<dbReference type="Pfam" id="PF00701">
    <property type="entry name" value="DHDPS"/>
    <property type="match status" value="1"/>
</dbReference>
<feature type="site" description="Part of a proton relay during catalysis" evidence="12">
    <location>
        <position position="109"/>
    </location>
</feature>
<comment type="similarity">
    <text evidence="3 12 13">Belongs to the DapA family.</text>
</comment>
<dbReference type="Gene3D" id="3.20.20.70">
    <property type="entry name" value="Aldolase class I"/>
    <property type="match status" value="1"/>
</dbReference>